<dbReference type="InterPro" id="IPR025736">
    <property type="entry name" value="PucR_C-HTH_dom"/>
</dbReference>
<keyword evidence="6" id="KW-1185">Reference proteome</keyword>
<reference evidence="5 6" key="1">
    <citation type="submission" date="2016-10" db="EMBL/GenBank/DDBJ databases">
        <authorList>
            <person name="de Groot N.N."/>
        </authorList>
    </citation>
    <scope>NUCLEOTIDE SEQUENCE [LARGE SCALE GENOMIC DNA]</scope>
    <source>
        <strain evidence="5 6">CGMCC 1.6134</strain>
    </source>
</reference>
<protein>
    <submittedName>
        <fullName evidence="5">Transcriptional regulator, PucR family</fullName>
    </submittedName>
</protein>
<dbReference type="Pfam" id="PF17853">
    <property type="entry name" value="GGDEF_2"/>
    <property type="match status" value="1"/>
</dbReference>
<dbReference type="PANTHER" id="PTHR33744:SF1">
    <property type="entry name" value="DNA-BINDING TRANSCRIPTIONAL ACTIVATOR ADER"/>
    <property type="match status" value="1"/>
</dbReference>
<dbReference type="Pfam" id="PF13556">
    <property type="entry name" value="HTH_30"/>
    <property type="match status" value="1"/>
</dbReference>
<name>A0A1I4HZL0_9BACI</name>
<dbReference type="AlphaFoldDB" id="A0A1I4HZL0"/>
<dbReference type="InterPro" id="IPR042070">
    <property type="entry name" value="PucR_C-HTH_sf"/>
</dbReference>
<evidence type="ECO:0000313" key="6">
    <source>
        <dbReference type="Proteomes" id="UP000199668"/>
    </source>
</evidence>
<feature type="domain" description="PucR C-terminal helix-turn-helix" evidence="3">
    <location>
        <begin position="476"/>
        <end position="534"/>
    </location>
</feature>
<dbReference type="Gene3D" id="1.10.10.2840">
    <property type="entry name" value="PucR C-terminal helix-turn-helix domain"/>
    <property type="match status" value="1"/>
</dbReference>
<feature type="domain" description="CdaR GGDEF-like" evidence="4">
    <location>
        <begin position="293"/>
        <end position="424"/>
    </location>
</feature>
<dbReference type="PANTHER" id="PTHR33744">
    <property type="entry name" value="CARBOHYDRATE DIACID REGULATOR"/>
    <property type="match status" value="1"/>
</dbReference>
<accession>A0A1I4HZL0</accession>
<dbReference type="STRING" id="266892.SAMN04488054_10178"/>
<sequence>MHLEDILELPVFEQAELAAGENGKKRGVQHVNMMDAPDIVDFLRKDDLLVTTAYHFKDDTSLLLELMERMAEQGCSGLGIKTGRFLDSIPYEALALADRLALPLIELPRDVRLGTIVNQTLSSILNMRTNELKHAMEAHRAFTHHIMSGKGLKPLLQQAASMIGHPCLLLDQHSKPIASSQSRMDIADDMERLQRRGYSFFLPQASYSSFTLLQENGKTRTVTVFPIYTHQVRCGTFVVLGDIPDAGSGAILTVEQATNVIAFELMKENALKQYARRAKNDFFINFVEDAFSSNEEIINRAKEFNLSKNQKYIAAAGRLDEDEVRLSFAQHQMEADRVYEYLEEELDVFMLPAHFFMKGNMCLLLIEIDDMPGDIHDVVEELLEELQISIYTQFERSISFGMSNISRQFLEVKEAYNEAVNALESGHLSGSRSFIQAYHTKDIAELLRIIPSDDLEKFCAYTLQALSDVSKGDQSLLHTLSVYLETHCQISETAKRLYVHRNTVIYRLEKVEQILGQDLKDPETTLRLRLALRIQTSLQLT</sequence>
<evidence type="ECO:0000313" key="5">
    <source>
        <dbReference type="EMBL" id="SFL46926.1"/>
    </source>
</evidence>
<dbReference type="Proteomes" id="UP000199668">
    <property type="component" value="Unassembled WGS sequence"/>
</dbReference>
<dbReference type="OrthoDB" id="142218at2"/>
<dbReference type="EMBL" id="FOTY01000001">
    <property type="protein sequence ID" value="SFL46926.1"/>
    <property type="molecule type" value="Genomic_DNA"/>
</dbReference>
<comment type="similarity">
    <text evidence="1">Belongs to the CdaR family.</text>
</comment>
<dbReference type="RefSeq" id="WP_090925062.1">
    <property type="nucleotide sequence ID" value="NZ_FOTY01000001.1"/>
</dbReference>
<dbReference type="InterPro" id="IPR012914">
    <property type="entry name" value="PucR_dom"/>
</dbReference>
<evidence type="ECO:0000259" key="4">
    <source>
        <dbReference type="Pfam" id="PF17853"/>
    </source>
</evidence>
<feature type="domain" description="Purine catabolism PurC-like" evidence="2">
    <location>
        <begin position="5"/>
        <end position="124"/>
    </location>
</feature>
<evidence type="ECO:0000259" key="2">
    <source>
        <dbReference type="Pfam" id="PF07905"/>
    </source>
</evidence>
<dbReference type="Pfam" id="PF07905">
    <property type="entry name" value="PucR"/>
    <property type="match status" value="1"/>
</dbReference>
<dbReference type="InterPro" id="IPR041522">
    <property type="entry name" value="CdaR_GGDEF"/>
</dbReference>
<proteinExistence type="inferred from homology"/>
<evidence type="ECO:0000259" key="3">
    <source>
        <dbReference type="Pfam" id="PF13556"/>
    </source>
</evidence>
<organism evidence="5 6">
    <name type="scientific">Salibacterium qingdaonense</name>
    <dbReference type="NCBI Taxonomy" id="266892"/>
    <lineage>
        <taxon>Bacteria</taxon>
        <taxon>Bacillati</taxon>
        <taxon>Bacillota</taxon>
        <taxon>Bacilli</taxon>
        <taxon>Bacillales</taxon>
        <taxon>Bacillaceae</taxon>
    </lineage>
</organism>
<evidence type="ECO:0000256" key="1">
    <source>
        <dbReference type="ARBA" id="ARBA00006754"/>
    </source>
</evidence>
<dbReference type="InterPro" id="IPR051448">
    <property type="entry name" value="CdaR-like_regulators"/>
</dbReference>
<gene>
    <name evidence="5" type="ORF">SAMN04488054_10178</name>
</gene>